<proteinExistence type="predicted"/>
<keyword evidence="1" id="KW-0472">Membrane</keyword>
<accession>A0A1T5IJY7</accession>
<feature type="transmembrane region" description="Helical" evidence="1">
    <location>
        <begin position="54"/>
        <end position="73"/>
    </location>
</feature>
<dbReference type="EMBL" id="FUZV01000001">
    <property type="protein sequence ID" value="SKC39313.1"/>
    <property type="molecule type" value="Genomic_DNA"/>
</dbReference>
<keyword evidence="4" id="KW-1185">Reference proteome</keyword>
<dbReference type="STRING" id="428993.SAMN06296058_0009"/>
<sequence length="77" mass="7764">MRHLVTKSKSRVSALVAGLTAMALAPMAFAGGGGGSGALSTITGLFDEYGAEAVAATIAFIVVLWTLRATGLLKPKT</sequence>
<feature type="chain" id="PRO_5012572285" evidence="2">
    <location>
        <begin position="31"/>
        <end position="77"/>
    </location>
</feature>
<dbReference type="RefSeq" id="WP_079722467.1">
    <property type="nucleotide sequence ID" value="NZ_BMCL01000003.1"/>
</dbReference>
<keyword evidence="1" id="KW-0812">Transmembrane</keyword>
<name>A0A1T5IJY7_9GAMM</name>
<dbReference type="AlphaFoldDB" id="A0A1T5IJY7"/>
<evidence type="ECO:0000256" key="1">
    <source>
        <dbReference type="SAM" id="Phobius"/>
    </source>
</evidence>
<keyword evidence="1" id="KW-1133">Transmembrane helix</keyword>
<keyword evidence="2" id="KW-0732">Signal</keyword>
<gene>
    <name evidence="3" type="ORF">SAMN06296058_0009</name>
</gene>
<evidence type="ECO:0000313" key="3">
    <source>
        <dbReference type="EMBL" id="SKC39313.1"/>
    </source>
</evidence>
<evidence type="ECO:0000256" key="2">
    <source>
        <dbReference type="SAM" id="SignalP"/>
    </source>
</evidence>
<evidence type="ECO:0000313" key="4">
    <source>
        <dbReference type="Proteomes" id="UP000190341"/>
    </source>
</evidence>
<dbReference type="Proteomes" id="UP000190341">
    <property type="component" value="Unassembled WGS sequence"/>
</dbReference>
<feature type="signal peptide" evidence="2">
    <location>
        <begin position="1"/>
        <end position="30"/>
    </location>
</feature>
<organism evidence="3 4">
    <name type="scientific">Pseudoxanthomonas indica</name>
    <dbReference type="NCBI Taxonomy" id="428993"/>
    <lineage>
        <taxon>Bacteria</taxon>
        <taxon>Pseudomonadati</taxon>
        <taxon>Pseudomonadota</taxon>
        <taxon>Gammaproteobacteria</taxon>
        <taxon>Lysobacterales</taxon>
        <taxon>Lysobacteraceae</taxon>
        <taxon>Pseudoxanthomonas</taxon>
    </lineage>
</organism>
<protein>
    <submittedName>
        <fullName evidence="3">Uncharacterized protein</fullName>
    </submittedName>
</protein>
<reference evidence="3 4" key="1">
    <citation type="submission" date="2017-02" db="EMBL/GenBank/DDBJ databases">
        <authorList>
            <person name="Peterson S.W."/>
        </authorList>
    </citation>
    <scope>NUCLEOTIDE SEQUENCE [LARGE SCALE GENOMIC DNA]</scope>
    <source>
        <strain evidence="3 4">P15</strain>
    </source>
</reference>